<dbReference type="OrthoDB" id="2284562at2759"/>
<accession>A0A8H7V1K6</accession>
<organism evidence="1 2">
    <name type="scientific">Mucor plumbeus</name>
    <dbReference type="NCBI Taxonomy" id="97098"/>
    <lineage>
        <taxon>Eukaryota</taxon>
        <taxon>Fungi</taxon>
        <taxon>Fungi incertae sedis</taxon>
        <taxon>Mucoromycota</taxon>
        <taxon>Mucoromycotina</taxon>
        <taxon>Mucoromycetes</taxon>
        <taxon>Mucorales</taxon>
        <taxon>Mucorineae</taxon>
        <taxon>Mucoraceae</taxon>
        <taxon>Mucor</taxon>
    </lineage>
</organism>
<reference evidence="1" key="1">
    <citation type="submission" date="2020-12" db="EMBL/GenBank/DDBJ databases">
        <title>Metabolic potential, ecology and presence of endohyphal bacteria is reflected in genomic diversity of Mucoromycotina.</title>
        <authorList>
            <person name="Muszewska A."/>
            <person name="Okrasinska A."/>
            <person name="Steczkiewicz K."/>
            <person name="Drgas O."/>
            <person name="Orlowska M."/>
            <person name="Perlinska-Lenart U."/>
            <person name="Aleksandrzak-Piekarczyk T."/>
            <person name="Szatraj K."/>
            <person name="Zielenkiewicz U."/>
            <person name="Pilsyk S."/>
            <person name="Malc E."/>
            <person name="Mieczkowski P."/>
            <person name="Kruszewska J.S."/>
            <person name="Biernat P."/>
            <person name="Pawlowska J."/>
        </authorList>
    </citation>
    <scope>NUCLEOTIDE SEQUENCE</scope>
    <source>
        <strain evidence="1">CBS 226.32</strain>
    </source>
</reference>
<comment type="caution">
    <text evidence="1">The sequence shown here is derived from an EMBL/GenBank/DDBJ whole genome shotgun (WGS) entry which is preliminary data.</text>
</comment>
<dbReference type="AlphaFoldDB" id="A0A8H7V1K6"/>
<evidence type="ECO:0000313" key="2">
    <source>
        <dbReference type="Proteomes" id="UP000650833"/>
    </source>
</evidence>
<proteinExistence type="predicted"/>
<dbReference type="Proteomes" id="UP000650833">
    <property type="component" value="Unassembled WGS sequence"/>
</dbReference>
<name>A0A8H7V1K6_9FUNG</name>
<sequence length="333" mass="39411">MIDLLPNEVFWLVLSHLEYKDLEELQVIKSLSKTTIHYIQQHYQFQYKINSLLRLFEAITPTERHSKDTKLKFSQQILQQICKQVEVLPKIDHRAKFTELLDIVQHFIVARILSEDLKAGIEHDYANLCLEIRSSYLHTPSIRVLHDPKYRRRSTKHPLAPFLPRDYTYVWRHHCATPHTLIHTRFALFFGSLFDVTSLYLESNLDGTFEECAREALVTGNVEDLLIMCVAADRPVDVDRMCMMVTHAGEQLRQYLETMDTWITTEPTPQQELRMQQHERYRLAEDTQDANISSSSSDPPEWLIPDRYKVQPDTILRLKLMDNLYKKGWHWFQ</sequence>
<evidence type="ECO:0000313" key="1">
    <source>
        <dbReference type="EMBL" id="KAG2198159.1"/>
    </source>
</evidence>
<keyword evidence="2" id="KW-1185">Reference proteome</keyword>
<gene>
    <name evidence="1" type="ORF">INT46_000596</name>
</gene>
<protein>
    <recommendedName>
        <fullName evidence="3">F-box domain-containing protein</fullName>
    </recommendedName>
</protein>
<evidence type="ECO:0008006" key="3">
    <source>
        <dbReference type="Google" id="ProtNLM"/>
    </source>
</evidence>
<dbReference type="EMBL" id="JAEPRC010000400">
    <property type="protein sequence ID" value="KAG2198159.1"/>
    <property type="molecule type" value="Genomic_DNA"/>
</dbReference>